<evidence type="ECO:0000313" key="1">
    <source>
        <dbReference type="EMBL" id="SVE39096.1"/>
    </source>
</evidence>
<accession>A0A383D3H5</accession>
<proteinExistence type="predicted"/>
<feature type="non-terminal residue" evidence="1">
    <location>
        <position position="107"/>
    </location>
</feature>
<dbReference type="EMBL" id="UINC01214044">
    <property type="protein sequence ID" value="SVE39096.1"/>
    <property type="molecule type" value="Genomic_DNA"/>
</dbReference>
<gene>
    <name evidence="1" type="ORF">METZ01_LOCUS491950</name>
</gene>
<name>A0A383D3H5_9ZZZZ</name>
<sequence>MSVLPNRVPFLRLIINKVRRLLWKILGVEQPRGLIELLNEFSPQSLADEQTMAYRLWKILGVEKPRGLVEQLSAFSPQSLVDEQMMLYRDRLAVVESHVNWRLYGIP</sequence>
<reference evidence="1" key="1">
    <citation type="submission" date="2018-05" db="EMBL/GenBank/DDBJ databases">
        <authorList>
            <person name="Lanie J.A."/>
            <person name="Ng W.-L."/>
            <person name="Kazmierczak K.M."/>
            <person name="Andrzejewski T.M."/>
            <person name="Davidsen T.M."/>
            <person name="Wayne K.J."/>
            <person name="Tettelin H."/>
            <person name="Glass J.I."/>
            <person name="Rusch D."/>
            <person name="Podicherti R."/>
            <person name="Tsui H.-C.T."/>
            <person name="Winkler M.E."/>
        </authorList>
    </citation>
    <scope>NUCLEOTIDE SEQUENCE</scope>
</reference>
<organism evidence="1">
    <name type="scientific">marine metagenome</name>
    <dbReference type="NCBI Taxonomy" id="408172"/>
    <lineage>
        <taxon>unclassified sequences</taxon>
        <taxon>metagenomes</taxon>
        <taxon>ecological metagenomes</taxon>
    </lineage>
</organism>
<protein>
    <submittedName>
        <fullName evidence="1">Uncharacterized protein</fullName>
    </submittedName>
</protein>
<dbReference type="AlphaFoldDB" id="A0A383D3H5"/>